<feature type="domain" description="Peptidase S74" evidence="2">
    <location>
        <begin position="428"/>
        <end position="521"/>
    </location>
</feature>
<evidence type="ECO:0000313" key="3">
    <source>
        <dbReference type="EMBL" id="GLR18814.1"/>
    </source>
</evidence>
<gene>
    <name evidence="3" type="ORF">GCM10007940_34300</name>
</gene>
<evidence type="ECO:0000259" key="2">
    <source>
        <dbReference type="PROSITE" id="PS51688"/>
    </source>
</evidence>
<sequence length="550" mass="59524">MRSFIIAFLLFVSFGLYSQDEKIKIEINSKEIVHFSEDNMRVQGSATSGSTILSQADGAGSIAVKGVSSFNGFNNSNYGGHFEAKGNTGRGVYGLGSNSSGVNYGGYFQSYSANGRGVYGVASGIGSVTNFGGYFRSFGGNGFGLYSLATSGNGVGLYAEGASSAAIFKGETEIRAKSNDAILSMKSVTDSGVNASRVIVRQDNGEDVYLGDVDPNGGDVFIRADGNDVIKLDATGLVGVNTNLPDKTLHIKGDLKIESNRTNPSVFAKTSDGTSTRWMMMDNNTKDILLGALDSNSDDLILKSNGVNRMYIKDNGNIGVGTSSPSENFHIKGDFNLESNTVGGDELMYVTSTEGLKSNILYYNELFDEIHLGDIDQNLDAFILESGGFNTITLENGNVGINMYPNHQLDLSTGEAYKPGGGSWKAPSDMRLKQNVKPFSDGLATLLKMNPVSYHYNQRSGYDPSVEYIGMIAQDLQRSAPYMVEKEKSGFLSIDPTALTYLLINAIKEQQKIIAELTQENKESEQRYQNLDDKLNEMTKKVELLIVKEN</sequence>
<dbReference type="PROSITE" id="PS51688">
    <property type="entry name" value="ICA"/>
    <property type="match status" value="1"/>
</dbReference>
<name>A0AA37SSM7_9BACT</name>
<evidence type="ECO:0000256" key="1">
    <source>
        <dbReference type="SAM" id="Coils"/>
    </source>
</evidence>
<evidence type="ECO:0000313" key="4">
    <source>
        <dbReference type="Proteomes" id="UP001156666"/>
    </source>
</evidence>
<dbReference type="Proteomes" id="UP001156666">
    <property type="component" value="Unassembled WGS sequence"/>
</dbReference>
<dbReference type="RefSeq" id="WP_235292762.1">
    <property type="nucleotide sequence ID" value="NZ_BSOH01000023.1"/>
</dbReference>
<keyword evidence="4" id="KW-1185">Reference proteome</keyword>
<dbReference type="InterPro" id="IPR030392">
    <property type="entry name" value="S74_ICA"/>
</dbReference>
<protein>
    <recommendedName>
        <fullName evidence="2">Peptidase S74 domain-containing protein</fullName>
    </recommendedName>
</protein>
<organism evidence="3 4">
    <name type="scientific">Portibacter lacus</name>
    <dbReference type="NCBI Taxonomy" id="1099794"/>
    <lineage>
        <taxon>Bacteria</taxon>
        <taxon>Pseudomonadati</taxon>
        <taxon>Bacteroidota</taxon>
        <taxon>Saprospiria</taxon>
        <taxon>Saprospirales</taxon>
        <taxon>Haliscomenobacteraceae</taxon>
        <taxon>Portibacter</taxon>
    </lineage>
</organism>
<feature type="coiled-coil region" evidence="1">
    <location>
        <begin position="507"/>
        <end position="548"/>
    </location>
</feature>
<dbReference type="EMBL" id="BSOH01000023">
    <property type="protein sequence ID" value="GLR18814.1"/>
    <property type="molecule type" value="Genomic_DNA"/>
</dbReference>
<dbReference type="AlphaFoldDB" id="A0AA37SSM7"/>
<accession>A0AA37SSM7</accession>
<comment type="caution">
    <text evidence="3">The sequence shown here is derived from an EMBL/GenBank/DDBJ whole genome shotgun (WGS) entry which is preliminary data.</text>
</comment>
<proteinExistence type="predicted"/>
<reference evidence="3" key="1">
    <citation type="journal article" date="2014" name="Int. J. Syst. Evol. Microbiol.">
        <title>Complete genome sequence of Corynebacterium casei LMG S-19264T (=DSM 44701T), isolated from a smear-ripened cheese.</title>
        <authorList>
            <consortium name="US DOE Joint Genome Institute (JGI-PGF)"/>
            <person name="Walter F."/>
            <person name="Albersmeier A."/>
            <person name="Kalinowski J."/>
            <person name="Ruckert C."/>
        </authorList>
    </citation>
    <scope>NUCLEOTIDE SEQUENCE</scope>
    <source>
        <strain evidence="3">NBRC 108769</strain>
    </source>
</reference>
<dbReference type="Pfam" id="PF13884">
    <property type="entry name" value="Peptidase_S74"/>
    <property type="match status" value="1"/>
</dbReference>
<keyword evidence="1" id="KW-0175">Coiled coil</keyword>
<reference evidence="3" key="2">
    <citation type="submission" date="2023-01" db="EMBL/GenBank/DDBJ databases">
        <title>Draft genome sequence of Portibacter lacus strain NBRC 108769.</title>
        <authorList>
            <person name="Sun Q."/>
            <person name="Mori K."/>
        </authorList>
    </citation>
    <scope>NUCLEOTIDE SEQUENCE</scope>
    <source>
        <strain evidence="3">NBRC 108769</strain>
    </source>
</reference>